<accession>A0A4Q2RWX6</accession>
<sequence length="194" mass="19840">MKTSTSTPRTLAATAVTATLALAGLAAASAPALAHSDSHSQVRFSGHDDDDHGDDHGGRGRGGDDHDGNDDNGGDRGNGGGDDNGGDRGGRGGRDDDRVIRTGDCSSAGTWKLKVKTDDGRLEVEGEVDTNRAGQAWAWTISQNGSVASRGSATTGGRSGSFSVERKIADPAGADRIVFRATRDGNVCQGSLTF</sequence>
<feature type="signal peptide" evidence="2">
    <location>
        <begin position="1"/>
        <end position="34"/>
    </location>
</feature>
<feature type="compositionally biased region" description="Basic and acidic residues" evidence="1">
    <location>
        <begin position="85"/>
        <end position="101"/>
    </location>
</feature>
<keyword evidence="2" id="KW-0732">Signal</keyword>
<dbReference type="AlphaFoldDB" id="A0A4Q2RWX6"/>
<gene>
    <name evidence="3" type="ORF">EUA93_18485</name>
</gene>
<protein>
    <recommendedName>
        <fullName evidence="5">Secreted protein</fullName>
    </recommendedName>
</protein>
<dbReference type="Proteomes" id="UP000294071">
    <property type="component" value="Unassembled WGS sequence"/>
</dbReference>
<evidence type="ECO:0000313" key="3">
    <source>
        <dbReference type="EMBL" id="RYB92083.1"/>
    </source>
</evidence>
<feature type="compositionally biased region" description="Basic and acidic residues" evidence="1">
    <location>
        <begin position="36"/>
        <end position="66"/>
    </location>
</feature>
<feature type="region of interest" description="Disordered" evidence="1">
    <location>
        <begin position="28"/>
        <end position="103"/>
    </location>
</feature>
<dbReference type="RefSeq" id="WP_129401747.1">
    <property type="nucleotide sequence ID" value="NZ_SDWT01000002.1"/>
</dbReference>
<feature type="chain" id="PRO_5038553713" description="Secreted protein" evidence="2">
    <location>
        <begin position="35"/>
        <end position="194"/>
    </location>
</feature>
<evidence type="ECO:0008006" key="5">
    <source>
        <dbReference type="Google" id="ProtNLM"/>
    </source>
</evidence>
<evidence type="ECO:0000256" key="1">
    <source>
        <dbReference type="SAM" id="MobiDB-lite"/>
    </source>
</evidence>
<name>A0A4Q2RWX6_9ACTN</name>
<dbReference type="EMBL" id="SDWT01000002">
    <property type="protein sequence ID" value="RYB92083.1"/>
    <property type="molecule type" value="Genomic_DNA"/>
</dbReference>
<keyword evidence="4" id="KW-1185">Reference proteome</keyword>
<reference evidence="3 4" key="1">
    <citation type="submission" date="2019-01" db="EMBL/GenBank/DDBJ databases">
        <title>Novel species of Nocardioides.</title>
        <authorList>
            <person name="Liu Q."/>
            <person name="Xin Y.-H."/>
        </authorList>
    </citation>
    <scope>NUCLEOTIDE SEQUENCE [LARGE SCALE GENOMIC DNA]</scope>
    <source>
        <strain evidence="3 4">CGMCC 4.6882</strain>
    </source>
</reference>
<proteinExistence type="predicted"/>
<evidence type="ECO:0000256" key="2">
    <source>
        <dbReference type="SAM" id="SignalP"/>
    </source>
</evidence>
<comment type="caution">
    <text evidence="3">The sequence shown here is derived from an EMBL/GenBank/DDBJ whole genome shotgun (WGS) entry which is preliminary data.</text>
</comment>
<dbReference type="OrthoDB" id="4870342at2"/>
<evidence type="ECO:0000313" key="4">
    <source>
        <dbReference type="Proteomes" id="UP000294071"/>
    </source>
</evidence>
<organism evidence="3 4">
    <name type="scientific">Nocardioides oleivorans</name>
    <dbReference type="NCBI Taxonomy" id="273676"/>
    <lineage>
        <taxon>Bacteria</taxon>
        <taxon>Bacillati</taxon>
        <taxon>Actinomycetota</taxon>
        <taxon>Actinomycetes</taxon>
        <taxon>Propionibacteriales</taxon>
        <taxon>Nocardioidaceae</taxon>
        <taxon>Nocardioides</taxon>
    </lineage>
</organism>